<dbReference type="EMBL" id="SRLO01002993">
    <property type="protein sequence ID" value="TNN32001.1"/>
    <property type="molecule type" value="Genomic_DNA"/>
</dbReference>
<dbReference type="OrthoDB" id="1357022at2759"/>
<dbReference type="GO" id="GO:0008233">
    <property type="term" value="F:peptidase activity"/>
    <property type="evidence" value="ECO:0007669"/>
    <property type="project" value="UniProtKB-KW"/>
</dbReference>
<comment type="caution">
    <text evidence="1">The sequence shown here is derived from an EMBL/GenBank/DDBJ whole genome shotgun (WGS) entry which is preliminary data.</text>
</comment>
<gene>
    <name evidence="1" type="primary">apaf1_2</name>
    <name evidence="1" type="ORF">EYF80_057840</name>
</gene>
<evidence type="ECO:0000313" key="1">
    <source>
        <dbReference type="EMBL" id="TNN32001.1"/>
    </source>
</evidence>
<keyword evidence="1" id="KW-0378">Hydrolase</keyword>
<organism evidence="1 2">
    <name type="scientific">Liparis tanakae</name>
    <name type="common">Tanaka's snailfish</name>
    <dbReference type="NCBI Taxonomy" id="230148"/>
    <lineage>
        <taxon>Eukaryota</taxon>
        <taxon>Metazoa</taxon>
        <taxon>Chordata</taxon>
        <taxon>Craniata</taxon>
        <taxon>Vertebrata</taxon>
        <taxon>Euteleostomi</taxon>
        <taxon>Actinopterygii</taxon>
        <taxon>Neopterygii</taxon>
        <taxon>Teleostei</taxon>
        <taxon>Neoteleostei</taxon>
        <taxon>Acanthomorphata</taxon>
        <taxon>Eupercaria</taxon>
        <taxon>Perciformes</taxon>
        <taxon>Cottioidei</taxon>
        <taxon>Cottales</taxon>
        <taxon>Liparidae</taxon>
        <taxon>Liparis</taxon>
    </lineage>
</organism>
<dbReference type="GO" id="GO:0006508">
    <property type="term" value="P:proteolysis"/>
    <property type="evidence" value="ECO:0007669"/>
    <property type="project" value="UniProtKB-KW"/>
</dbReference>
<protein>
    <submittedName>
        <fullName evidence="1">Apoptotic protease-activating factor 1</fullName>
    </submittedName>
</protein>
<accession>A0A4Z2ETT9</accession>
<keyword evidence="2" id="KW-1185">Reference proteome</keyword>
<dbReference type="InterPro" id="IPR015943">
    <property type="entry name" value="WD40/YVTN_repeat-like_dom_sf"/>
</dbReference>
<name>A0A4Z2ETT9_9TELE</name>
<dbReference type="Gene3D" id="2.130.10.10">
    <property type="entry name" value="YVTN repeat-like/Quinoprotein amine dehydrogenase"/>
    <property type="match status" value="1"/>
</dbReference>
<evidence type="ECO:0000313" key="2">
    <source>
        <dbReference type="Proteomes" id="UP000314294"/>
    </source>
</evidence>
<dbReference type="AlphaFoldDB" id="A0A4Z2ETT9"/>
<reference evidence="1 2" key="1">
    <citation type="submission" date="2019-03" db="EMBL/GenBank/DDBJ databases">
        <title>First draft genome of Liparis tanakae, snailfish: a comprehensive survey of snailfish specific genes.</title>
        <authorList>
            <person name="Kim W."/>
            <person name="Song I."/>
            <person name="Jeong J.-H."/>
            <person name="Kim D."/>
            <person name="Kim S."/>
            <person name="Ryu S."/>
            <person name="Song J.Y."/>
            <person name="Lee S.K."/>
        </authorList>
    </citation>
    <scope>NUCLEOTIDE SEQUENCE [LARGE SCALE GENOMIC DNA]</scope>
    <source>
        <tissue evidence="1">Muscle</tissue>
    </source>
</reference>
<proteinExistence type="predicted"/>
<keyword evidence="1" id="KW-0645">Protease</keyword>
<sequence>MAFSAGHLWSSEDGALLRICSREGRDGMDSLHGGWLTDLHFSPDDALLVSTGGYIKVGLRPRGYVVVGRSRLIGPQEAPPPEPPKCTGPLPAHVHIFVFR</sequence>
<dbReference type="Proteomes" id="UP000314294">
    <property type="component" value="Unassembled WGS sequence"/>
</dbReference>